<feature type="transmembrane region" description="Helical" evidence="1">
    <location>
        <begin position="24"/>
        <end position="44"/>
    </location>
</feature>
<name>A0A5J4VN99_9EUKA</name>
<dbReference type="Proteomes" id="UP000324800">
    <property type="component" value="Unassembled WGS sequence"/>
</dbReference>
<keyword evidence="1" id="KW-0472">Membrane</keyword>
<organism evidence="2 3">
    <name type="scientific">Streblomastix strix</name>
    <dbReference type="NCBI Taxonomy" id="222440"/>
    <lineage>
        <taxon>Eukaryota</taxon>
        <taxon>Metamonada</taxon>
        <taxon>Preaxostyla</taxon>
        <taxon>Oxymonadida</taxon>
        <taxon>Streblomastigidae</taxon>
        <taxon>Streblomastix</taxon>
    </lineage>
</organism>
<evidence type="ECO:0000256" key="1">
    <source>
        <dbReference type="SAM" id="Phobius"/>
    </source>
</evidence>
<protein>
    <submittedName>
        <fullName evidence="2">Uncharacterized protein</fullName>
    </submittedName>
</protein>
<gene>
    <name evidence="2" type="ORF">EZS28_020422</name>
</gene>
<keyword evidence="1" id="KW-1133">Transmembrane helix</keyword>
<dbReference type="AlphaFoldDB" id="A0A5J4VN99"/>
<feature type="non-terminal residue" evidence="2">
    <location>
        <position position="1"/>
    </location>
</feature>
<dbReference type="EMBL" id="SNRW01005945">
    <property type="protein sequence ID" value="KAA6384051.1"/>
    <property type="molecule type" value="Genomic_DNA"/>
</dbReference>
<accession>A0A5J4VN99</accession>
<reference evidence="2 3" key="1">
    <citation type="submission" date="2019-03" db="EMBL/GenBank/DDBJ databases">
        <title>Single cell metagenomics reveals metabolic interactions within the superorganism composed of flagellate Streblomastix strix and complex community of Bacteroidetes bacteria on its surface.</title>
        <authorList>
            <person name="Treitli S.C."/>
            <person name="Kolisko M."/>
            <person name="Husnik F."/>
            <person name="Keeling P."/>
            <person name="Hampl V."/>
        </authorList>
    </citation>
    <scope>NUCLEOTIDE SEQUENCE [LARGE SCALE GENOMIC DNA]</scope>
    <source>
        <strain evidence="2">ST1C</strain>
    </source>
</reference>
<proteinExistence type="predicted"/>
<evidence type="ECO:0000313" key="3">
    <source>
        <dbReference type="Proteomes" id="UP000324800"/>
    </source>
</evidence>
<sequence>SWKSGSYFFGGLTLDGESFENGKLVYFNICFICYVIVVLLCVSIEDNYYCVEQGYAFDSQICSSDVGYVGSGIISDNVPYSGEYYQLSGKAFPFEPDYRCGEFSSESICLFDQYYG</sequence>
<comment type="caution">
    <text evidence="2">The sequence shown here is derived from an EMBL/GenBank/DDBJ whole genome shotgun (WGS) entry which is preliminary data.</text>
</comment>
<evidence type="ECO:0000313" key="2">
    <source>
        <dbReference type="EMBL" id="KAA6384051.1"/>
    </source>
</evidence>
<keyword evidence="1" id="KW-0812">Transmembrane</keyword>